<name>A0A9D5HWX6_9CRYT</name>
<keyword evidence="1" id="KW-0812">Transmembrane</keyword>
<feature type="transmembrane region" description="Helical" evidence="1">
    <location>
        <begin position="12"/>
        <end position="31"/>
    </location>
</feature>
<dbReference type="EMBL" id="JAPCXC010000053">
    <property type="protein sequence ID" value="KAJ1607883.1"/>
    <property type="molecule type" value="Genomic_DNA"/>
</dbReference>
<organism evidence="2">
    <name type="scientific">Cryptosporidium canis</name>
    <dbReference type="NCBI Taxonomy" id="195482"/>
    <lineage>
        <taxon>Eukaryota</taxon>
        <taxon>Sar</taxon>
        <taxon>Alveolata</taxon>
        <taxon>Apicomplexa</taxon>
        <taxon>Conoidasida</taxon>
        <taxon>Coccidia</taxon>
        <taxon>Eucoccidiorida</taxon>
        <taxon>Eimeriorina</taxon>
        <taxon>Cryptosporidiidae</taxon>
        <taxon>Cryptosporidium</taxon>
    </lineage>
</organism>
<sequence>MIDPASAFCIGVYFLGVGVVGSVLYIPVSLMRAIEHHRLRKGEDKNRGNDSHDGDLPLYYYGNTMNNGDRSARNSKSPSLCDDGSNLFFEKPELLLIHKKKVLRDILNDNNYLSNFIDLDERSDHSFGACERFTTCQNSVGYNYSMNKSKSEIGSSRKCLDNYPQSIMCDHVDEASVVEFSRDILSTTTPSDKDEDDEHPETAAYEDGMFLSARQYTQIGGRKEHRGHINNKMCTTTSSSTSSIASCCDIESSRSIHIMRKKNYCIAKHKSLLNSFFASQAPTRVVDVRGRSSLGASFGHSLMDENKELMVVSEISAAHDILAP</sequence>
<protein>
    <submittedName>
        <fullName evidence="2">Uncharacterized protein</fullName>
    </submittedName>
</protein>
<evidence type="ECO:0000256" key="1">
    <source>
        <dbReference type="SAM" id="Phobius"/>
    </source>
</evidence>
<reference evidence="2" key="1">
    <citation type="submission" date="2022-10" db="EMBL/GenBank/DDBJ databases">
        <title>Adaptive evolution leads to modifications in subtelomeric GC content in a zoonotic Cryptosporidium species.</title>
        <authorList>
            <person name="Li J."/>
            <person name="Feng Y."/>
            <person name="Xiao L."/>
        </authorList>
    </citation>
    <scope>NUCLEOTIDE SEQUENCE</scope>
    <source>
        <strain evidence="2">33844</strain>
    </source>
</reference>
<dbReference type="Proteomes" id="UP001067231">
    <property type="component" value="Unassembled WGS sequence"/>
</dbReference>
<proteinExistence type="predicted"/>
<evidence type="ECO:0000313" key="2">
    <source>
        <dbReference type="EMBL" id="KAJ1607883.1"/>
    </source>
</evidence>
<gene>
    <name evidence="2" type="ORF">OJ253_2159</name>
</gene>
<accession>A0A9D5HWX6</accession>
<dbReference type="AlphaFoldDB" id="A0A9D5HWX6"/>
<keyword evidence="1" id="KW-0472">Membrane</keyword>
<dbReference type="OrthoDB" id="339610at2759"/>
<keyword evidence="1" id="KW-1133">Transmembrane helix</keyword>
<comment type="caution">
    <text evidence="2">The sequence shown here is derived from an EMBL/GenBank/DDBJ whole genome shotgun (WGS) entry which is preliminary data.</text>
</comment>